<proteinExistence type="predicted"/>
<dbReference type="Proteomes" id="UP000325315">
    <property type="component" value="Unassembled WGS sequence"/>
</dbReference>
<evidence type="ECO:0000259" key="1">
    <source>
        <dbReference type="Pfam" id="PF17919"/>
    </source>
</evidence>
<evidence type="ECO:0000313" key="2">
    <source>
        <dbReference type="EMBL" id="KAA3462000.1"/>
    </source>
</evidence>
<organism evidence="2 3">
    <name type="scientific">Gossypium australe</name>
    <dbReference type="NCBI Taxonomy" id="47621"/>
    <lineage>
        <taxon>Eukaryota</taxon>
        <taxon>Viridiplantae</taxon>
        <taxon>Streptophyta</taxon>
        <taxon>Embryophyta</taxon>
        <taxon>Tracheophyta</taxon>
        <taxon>Spermatophyta</taxon>
        <taxon>Magnoliopsida</taxon>
        <taxon>eudicotyledons</taxon>
        <taxon>Gunneridae</taxon>
        <taxon>Pentapetalae</taxon>
        <taxon>rosids</taxon>
        <taxon>malvids</taxon>
        <taxon>Malvales</taxon>
        <taxon>Malvaceae</taxon>
        <taxon>Malvoideae</taxon>
        <taxon>Gossypium</taxon>
    </lineage>
</organism>
<feature type="domain" description="Reverse transcriptase/retrotransposon-derived protein RNase H-like" evidence="1">
    <location>
        <begin position="16"/>
        <end position="72"/>
    </location>
</feature>
<sequence>MKSLHGQKKGRKASTNLRKGFVAYSDASHIWLGYVLLYEGKVVAYASKQLMIHDQNYPTYDMELATTMFALKI</sequence>
<dbReference type="SUPFAM" id="SSF56672">
    <property type="entry name" value="DNA/RNA polymerases"/>
    <property type="match status" value="1"/>
</dbReference>
<dbReference type="Pfam" id="PF17919">
    <property type="entry name" value="RT_RNaseH_2"/>
    <property type="match status" value="1"/>
</dbReference>
<dbReference type="OrthoDB" id="1733657at2759"/>
<comment type="caution">
    <text evidence="2">The sequence shown here is derived from an EMBL/GenBank/DDBJ whole genome shotgun (WGS) entry which is preliminary data.</text>
</comment>
<accession>A0A5B6UVA9</accession>
<dbReference type="AlphaFoldDB" id="A0A5B6UVA9"/>
<name>A0A5B6UVA9_9ROSI</name>
<reference evidence="3" key="1">
    <citation type="journal article" date="2019" name="Plant Biotechnol. J.">
        <title>Genome sequencing of the Australian wild diploid species Gossypium australe highlights disease resistance and delayed gland morphogenesis.</title>
        <authorList>
            <person name="Cai Y."/>
            <person name="Cai X."/>
            <person name="Wang Q."/>
            <person name="Wang P."/>
            <person name="Zhang Y."/>
            <person name="Cai C."/>
            <person name="Xu Y."/>
            <person name="Wang K."/>
            <person name="Zhou Z."/>
            <person name="Wang C."/>
            <person name="Geng S."/>
            <person name="Li B."/>
            <person name="Dong Q."/>
            <person name="Hou Y."/>
            <person name="Wang H."/>
            <person name="Ai P."/>
            <person name="Liu Z."/>
            <person name="Yi F."/>
            <person name="Sun M."/>
            <person name="An G."/>
            <person name="Cheng J."/>
            <person name="Zhang Y."/>
            <person name="Shi Q."/>
            <person name="Xie Y."/>
            <person name="Shi X."/>
            <person name="Chang Y."/>
            <person name="Huang F."/>
            <person name="Chen Y."/>
            <person name="Hong S."/>
            <person name="Mi L."/>
            <person name="Sun Q."/>
            <person name="Zhang L."/>
            <person name="Zhou B."/>
            <person name="Peng R."/>
            <person name="Zhang X."/>
            <person name="Liu F."/>
        </authorList>
    </citation>
    <scope>NUCLEOTIDE SEQUENCE [LARGE SCALE GENOMIC DNA]</scope>
    <source>
        <strain evidence="3">cv. PA1801</strain>
    </source>
</reference>
<dbReference type="InterPro" id="IPR041577">
    <property type="entry name" value="RT_RNaseH_2"/>
</dbReference>
<protein>
    <submittedName>
        <fullName evidence="2">Retrotransposable element Tf2</fullName>
    </submittedName>
</protein>
<evidence type="ECO:0000313" key="3">
    <source>
        <dbReference type="Proteomes" id="UP000325315"/>
    </source>
</evidence>
<dbReference type="InterPro" id="IPR043502">
    <property type="entry name" value="DNA/RNA_pol_sf"/>
</dbReference>
<keyword evidence="3" id="KW-1185">Reference proteome</keyword>
<gene>
    <name evidence="2" type="ORF">EPI10_028528</name>
</gene>
<dbReference type="EMBL" id="SMMG02000009">
    <property type="protein sequence ID" value="KAA3462000.1"/>
    <property type="molecule type" value="Genomic_DNA"/>
</dbReference>